<dbReference type="AlphaFoldDB" id="A0AAI8YSW1"/>
<reference evidence="1" key="1">
    <citation type="submission" date="2023-11" db="EMBL/GenBank/DDBJ databases">
        <authorList>
            <person name="Alioto T."/>
            <person name="Alioto T."/>
            <person name="Gomez Garrido J."/>
        </authorList>
    </citation>
    <scope>NUCLEOTIDE SEQUENCE</scope>
</reference>
<keyword evidence="2" id="KW-1185">Reference proteome</keyword>
<proteinExistence type="predicted"/>
<gene>
    <name evidence="1" type="ORF">LECACI_7A001376</name>
</gene>
<name>A0AAI8YSW1_9PEZI</name>
<sequence length="164" mass="19200">MPLIDFVQNDRNGYDLTCNPHNGEEAAVCPTSLPIPNCCQPDLTRATTTFDSPGVCSTQSGSRANHTNIADSDKSFYVHIEADLYFIDFYFFKLYLHFDDVYINVYFDVFLDIHFDFDIYLELYIHFDFNIHLDVDIDFYLDLYFYIDVEDIFSYHSNIKPLSS</sequence>
<evidence type="ECO:0000313" key="1">
    <source>
        <dbReference type="EMBL" id="CAK3833208.1"/>
    </source>
</evidence>
<comment type="caution">
    <text evidence="1">The sequence shown here is derived from an EMBL/GenBank/DDBJ whole genome shotgun (WGS) entry which is preliminary data.</text>
</comment>
<protein>
    <submittedName>
        <fullName evidence="1">Uncharacterized protein</fullName>
    </submittedName>
</protein>
<dbReference type="EMBL" id="CAVMBE010000005">
    <property type="protein sequence ID" value="CAK3833208.1"/>
    <property type="molecule type" value="Genomic_DNA"/>
</dbReference>
<organism evidence="1 2">
    <name type="scientific">Lecanosticta acicola</name>
    <dbReference type="NCBI Taxonomy" id="111012"/>
    <lineage>
        <taxon>Eukaryota</taxon>
        <taxon>Fungi</taxon>
        <taxon>Dikarya</taxon>
        <taxon>Ascomycota</taxon>
        <taxon>Pezizomycotina</taxon>
        <taxon>Dothideomycetes</taxon>
        <taxon>Dothideomycetidae</taxon>
        <taxon>Mycosphaerellales</taxon>
        <taxon>Mycosphaerellaceae</taxon>
        <taxon>Lecanosticta</taxon>
    </lineage>
</organism>
<accession>A0AAI8YSW1</accession>
<dbReference type="Proteomes" id="UP001296104">
    <property type="component" value="Unassembled WGS sequence"/>
</dbReference>
<evidence type="ECO:0000313" key="2">
    <source>
        <dbReference type="Proteomes" id="UP001296104"/>
    </source>
</evidence>